<dbReference type="EMBL" id="BLLI01000012">
    <property type="protein sequence ID" value="GFH42086.1"/>
    <property type="molecule type" value="Genomic_DNA"/>
</dbReference>
<evidence type="ECO:0000313" key="1">
    <source>
        <dbReference type="EMBL" id="GFH42086.1"/>
    </source>
</evidence>
<name>A0A6A0BB93_9LACT</name>
<gene>
    <name evidence="1" type="ORF">Hs30E_06370</name>
</gene>
<protein>
    <submittedName>
        <fullName evidence="1">Uncharacterized protein</fullName>
    </submittedName>
</protein>
<dbReference type="RefSeq" id="WP_172207915.1">
    <property type="nucleotide sequence ID" value="NZ_BLLI01000012.1"/>
</dbReference>
<dbReference type="Proteomes" id="UP000480303">
    <property type="component" value="Unassembled WGS sequence"/>
</dbReference>
<proteinExistence type="predicted"/>
<comment type="caution">
    <text evidence="1">The sequence shown here is derived from an EMBL/GenBank/DDBJ whole genome shotgun (WGS) entry which is preliminary data.</text>
</comment>
<evidence type="ECO:0000313" key="2">
    <source>
        <dbReference type="Proteomes" id="UP000480303"/>
    </source>
</evidence>
<keyword evidence="2" id="KW-1185">Reference proteome</keyword>
<dbReference type="AlphaFoldDB" id="A0A6A0BB93"/>
<organism evidence="1 2">
    <name type="scientific">Pseudolactococcus hodotermopsidis</name>
    <dbReference type="NCBI Taxonomy" id="2709157"/>
    <lineage>
        <taxon>Bacteria</taxon>
        <taxon>Bacillati</taxon>
        <taxon>Bacillota</taxon>
        <taxon>Bacilli</taxon>
        <taxon>Lactobacillales</taxon>
        <taxon>Streptococcaceae</taxon>
        <taxon>Pseudolactococcus</taxon>
    </lineage>
</organism>
<accession>A0A6A0BB93</accession>
<sequence length="57" mass="6779">MFLKDVRIKARSGDILLKRLFLADAALTSIFISLNKSSRDWSFEDRKIPRIFEEEKY</sequence>
<reference evidence="1 2" key="1">
    <citation type="submission" date="2020-02" db="EMBL/GenBank/DDBJ databases">
        <title>Draft genome sequence of Lactococcus sp. Hs30E4-3.</title>
        <authorList>
            <person name="Noda S."/>
            <person name="Yuki M."/>
            <person name="Ohkuma M."/>
        </authorList>
    </citation>
    <scope>NUCLEOTIDE SEQUENCE [LARGE SCALE GENOMIC DNA]</scope>
    <source>
        <strain evidence="1 2">Hs30E4-3</strain>
    </source>
</reference>